<feature type="region of interest" description="Disordered" evidence="5">
    <location>
        <begin position="93"/>
        <end position="118"/>
    </location>
</feature>
<evidence type="ECO:0000256" key="3">
    <source>
        <dbReference type="ARBA" id="ARBA00023128"/>
    </source>
</evidence>
<dbReference type="InterPro" id="IPR007741">
    <property type="entry name" value="Ribosomal_mL43/mS25/NADH_DH"/>
</dbReference>
<dbReference type="EMBL" id="WIGO01000049">
    <property type="protein sequence ID" value="KAF6834354.1"/>
    <property type="molecule type" value="Genomic_DNA"/>
</dbReference>
<dbReference type="Pfam" id="PF05047">
    <property type="entry name" value="L51_S25_CI-B8"/>
    <property type="match status" value="1"/>
</dbReference>
<protein>
    <recommendedName>
        <fullName evidence="6">Ribosomal protein/NADH dehydrogenase domain-containing protein</fullName>
    </recommendedName>
</protein>
<evidence type="ECO:0000313" key="8">
    <source>
        <dbReference type="Proteomes" id="UP000654918"/>
    </source>
</evidence>
<dbReference type="AlphaFoldDB" id="A0A8H6KML8"/>
<dbReference type="GO" id="GO:0005739">
    <property type="term" value="C:mitochondrion"/>
    <property type="evidence" value="ECO:0007669"/>
    <property type="project" value="UniProtKB-SubCell"/>
</dbReference>
<dbReference type="PANTHER" id="PTHR13274">
    <property type="entry name" value="MITOCHONDRIAL RIBOSOMAL PROTEIN S25"/>
    <property type="match status" value="1"/>
</dbReference>
<sequence>MVNVGKRWHALRVLLSLRHGPGAVRLPSNVTRIHMEFAKTMGEGHFGPRRFWRDMLPRLKYHNPAIPMIVNRKHNNDGSALMSVYFSTGDPIDPATLPQLPSSAQDQSKAPNPTEGERVVKIDMKNKHSSDILERFLVETEAKPVLPTPEEQEEMRQIEELRAKAEKDRQRVAKALSEAKKEKAMLDRARANPTD</sequence>
<dbReference type="InterPro" id="IPR040049">
    <property type="entry name" value="Ribosomal_mS25/mL61"/>
</dbReference>
<gene>
    <name evidence="7" type="ORF">CPLU01_04990</name>
</gene>
<feature type="compositionally biased region" description="Polar residues" evidence="5">
    <location>
        <begin position="99"/>
        <end position="111"/>
    </location>
</feature>
<evidence type="ECO:0000256" key="4">
    <source>
        <dbReference type="ARBA" id="ARBA00023274"/>
    </source>
</evidence>
<organism evidence="7 8">
    <name type="scientific">Colletotrichum plurivorum</name>
    <dbReference type="NCBI Taxonomy" id="2175906"/>
    <lineage>
        <taxon>Eukaryota</taxon>
        <taxon>Fungi</taxon>
        <taxon>Dikarya</taxon>
        <taxon>Ascomycota</taxon>
        <taxon>Pezizomycotina</taxon>
        <taxon>Sordariomycetes</taxon>
        <taxon>Hypocreomycetidae</taxon>
        <taxon>Glomerellales</taxon>
        <taxon>Glomerellaceae</taxon>
        <taxon>Colletotrichum</taxon>
        <taxon>Colletotrichum orchidearum species complex</taxon>
    </lineage>
</organism>
<dbReference type="GO" id="GO:0005840">
    <property type="term" value="C:ribosome"/>
    <property type="evidence" value="ECO:0007669"/>
    <property type="project" value="UniProtKB-KW"/>
</dbReference>
<keyword evidence="4" id="KW-0687">Ribonucleoprotein</keyword>
<accession>A0A8H6KML8</accession>
<evidence type="ECO:0000256" key="1">
    <source>
        <dbReference type="ARBA" id="ARBA00004173"/>
    </source>
</evidence>
<evidence type="ECO:0000256" key="2">
    <source>
        <dbReference type="ARBA" id="ARBA00022980"/>
    </source>
</evidence>
<feature type="domain" description="Ribosomal protein/NADH dehydrogenase" evidence="6">
    <location>
        <begin position="40"/>
        <end position="143"/>
    </location>
</feature>
<dbReference type="Proteomes" id="UP000654918">
    <property type="component" value="Unassembled WGS sequence"/>
</dbReference>
<comment type="subcellular location">
    <subcellularLocation>
        <location evidence="1">Mitochondrion</location>
    </subcellularLocation>
</comment>
<dbReference type="SUPFAM" id="SSF52833">
    <property type="entry name" value="Thioredoxin-like"/>
    <property type="match status" value="1"/>
</dbReference>
<feature type="region of interest" description="Disordered" evidence="5">
    <location>
        <begin position="164"/>
        <end position="195"/>
    </location>
</feature>
<dbReference type="GO" id="GO:0003735">
    <property type="term" value="F:structural constituent of ribosome"/>
    <property type="evidence" value="ECO:0007669"/>
    <property type="project" value="InterPro"/>
</dbReference>
<dbReference type="GO" id="GO:1990904">
    <property type="term" value="C:ribonucleoprotein complex"/>
    <property type="evidence" value="ECO:0007669"/>
    <property type="project" value="UniProtKB-KW"/>
</dbReference>
<dbReference type="PANTHER" id="PTHR13274:SF2">
    <property type="entry name" value="SMALL RIBOSOMAL SUBUNIT PROTEIN MS25"/>
    <property type="match status" value="1"/>
</dbReference>
<reference evidence="7" key="1">
    <citation type="journal article" date="2020" name="Phytopathology">
        <title>Genome Sequence Resources of Colletotrichum truncatum, C. plurivorum, C. musicola, and C. sojae: Four Species Pathogenic to Soybean (Glycine max).</title>
        <authorList>
            <person name="Rogerio F."/>
            <person name="Boufleur T.R."/>
            <person name="Ciampi-Guillardi M."/>
            <person name="Sukno S.A."/>
            <person name="Thon M.R."/>
            <person name="Massola Junior N.S."/>
            <person name="Baroncelli R."/>
        </authorList>
    </citation>
    <scope>NUCLEOTIDE SEQUENCE</scope>
    <source>
        <strain evidence="7">LFN00145</strain>
    </source>
</reference>
<dbReference type="SMART" id="SM00916">
    <property type="entry name" value="L51_S25_CI-B8"/>
    <property type="match status" value="1"/>
</dbReference>
<keyword evidence="3" id="KW-0496">Mitochondrion</keyword>
<evidence type="ECO:0000259" key="6">
    <source>
        <dbReference type="SMART" id="SM00916"/>
    </source>
</evidence>
<proteinExistence type="predicted"/>
<keyword evidence="8" id="KW-1185">Reference proteome</keyword>
<name>A0A8H6KML8_9PEZI</name>
<comment type="caution">
    <text evidence="7">The sequence shown here is derived from an EMBL/GenBank/DDBJ whole genome shotgun (WGS) entry which is preliminary data.</text>
</comment>
<evidence type="ECO:0000313" key="7">
    <source>
        <dbReference type="EMBL" id="KAF6834354.1"/>
    </source>
</evidence>
<evidence type="ECO:0000256" key="5">
    <source>
        <dbReference type="SAM" id="MobiDB-lite"/>
    </source>
</evidence>
<dbReference type="InterPro" id="IPR036249">
    <property type="entry name" value="Thioredoxin-like_sf"/>
</dbReference>
<keyword evidence="2" id="KW-0689">Ribosomal protein</keyword>